<dbReference type="NCBIfam" id="NF008498">
    <property type="entry name" value="PRK11408.1-5"/>
    <property type="match status" value="1"/>
</dbReference>
<dbReference type="InterPro" id="IPR021239">
    <property type="entry name" value="DUF2625"/>
</dbReference>
<dbReference type="AlphaFoldDB" id="A0A1H4R961"/>
<proteinExistence type="predicted"/>
<evidence type="ECO:0000313" key="2">
    <source>
        <dbReference type="Proteomes" id="UP000183038"/>
    </source>
</evidence>
<dbReference type="OrthoDB" id="1550811at2"/>
<dbReference type="EMBL" id="FNTB01000001">
    <property type="protein sequence ID" value="SEC28439.1"/>
    <property type="molecule type" value="Genomic_DNA"/>
</dbReference>
<dbReference type="Proteomes" id="UP000183038">
    <property type="component" value="Unassembled WGS sequence"/>
</dbReference>
<name>A0A1H4R961_9FLAO</name>
<evidence type="ECO:0000313" key="1">
    <source>
        <dbReference type="EMBL" id="SEC28439.1"/>
    </source>
</evidence>
<dbReference type="RefSeq" id="WP_074673563.1">
    <property type="nucleotide sequence ID" value="NZ_FNTB01000001.1"/>
</dbReference>
<sequence>MKTINELINIDESGWALVTEWINDATNKIEVLPKNKKEADNALYQTQVSTRSPMGAITYETGGLLIDHGWIRILGSGNQKLHRTLPEWNKGKTFKEYGDKPAIFLVADDVVGGFFAINGGALGDDLGNVYYFAPDALEWEPMEVGYSDFLCWTFTSDLSLFYSNTRWTGWKKQIAEINGNQCISFYPFLWTKHKNINDLTRKIVPISEIWTFQQDALQQFNNGD</sequence>
<evidence type="ECO:0008006" key="3">
    <source>
        <dbReference type="Google" id="ProtNLM"/>
    </source>
</evidence>
<reference evidence="1 2" key="1">
    <citation type="submission" date="2016-10" db="EMBL/GenBank/DDBJ databases">
        <authorList>
            <person name="de Groot N.N."/>
        </authorList>
    </citation>
    <scope>NUCLEOTIDE SEQUENCE [LARGE SCALE GENOMIC DNA]</scope>
    <source>
        <strain evidence="1 2">MAR_2009_71</strain>
    </source>
</reference>
<organism evidence="1 2">
    <name type="scientific">Maribacter dokdonensis</name>
    <dbReference type="NCBI Taxonomy" id="320912"/>
    <lineage>
        <taxon>Bacteria</taxon>
        <taxon>Pseudomonadati</taxon>
        <taxon>Bacteroidota</taxon>
        <taxon>Flavobacteriia</taxon>
        <taxon>Flavobacteriales</taxon>
        <taxon>Flavobacteriaceae</taxon>
        <taxon>Maribacter</taxon>
    </lineage>
</organism>
<dbReference type="Pfam" id="PF10946">
    <property type="entry name" value="DUF2625"/>
    <property type="match status" value="1"/>
</dbReference>
<accession>A0A1H4R961</accession>
<protein>
    <recommendedName>
        <fullName evidence="3">DUF2625 domain-containing protein</fullName>
    </recommendedName>
</protein>
<gene>
    <name evidence="1" type="ORF">SAMN05192540_2799</name>
</gene>